<name>A0AAE1CKT0_9GAST</name>
<evidence type="ECO:0000256" key="1">
    <source>
        <dbReference type="SAM" id="MobiDB-lite"/>
    </source>
</evidence>
<sequence length="107" mass="11454">MYATQPPTAPGFPPGSAGRAHTGAKFRSGDLTERILFDQPYPPPDGGFEVLVTAEDAMALVISIESGLYIRQDVSLDLVTEHEELAVCATERPLTDLFIPVDKPGLG</sequence>
<keyword evidence="3" id="KW-1185">Reference proteome</keyword>
<organism evidence="2 3">
    <name type="scientific">Elysia crispata</name>
    <name type="common">lettuce slug</name>
    <dbReference type="NCBI Taxonomy" id="231223"/>
    <lineage>
        <taxon>Eukaryota</taxon>
        <taxon>Metazoa</taxon>
        <taxon>Spiralia</taxon>
        <taxon>Lophotrochozoa</taxon>
        <taxon>Mollusca</taxon>
        <taxon>Gastropoda</taxon>
        <taxon>Heterobranchia</taxon>
        <taxon>Euthyneura</taxon>
        <taxon>Panpulmonata</taxon>
        <taxon>Sacoglossa</taxon>
        <taxon>Placobranchoidea</taxon>
        <taxon>Plakobranchidae</taxon>
        <taxon>Elysia</taxon>
    </lineage>
</organism>
<evidence type="ECO:0000313" key="2">
    <source>
        <dbReference type="EMBL" id="KAK3704451.1"/>
    </source>
</evidence>
<protein>
    <submittedName>
        <fullName evidence="2">Uncharacterized protein</fullName>
    </submittedName>
</protein>
<evidence type="ECO:0000313" key="3">
    <source>
        <dbReference type="Proteomes" id="UP001283361"/>
    </source>
</evidence>
<reference evidence="2" key="1">
    <citation type="journal article" date="2023" name="G3 (Bethesda)">
        <title>A reference genome for the long-term kleptoplast-retaining sea slug Elysia crispata morphotype clarki.</title>
        <authorList>
            <person name="Eastman K.E."/>
            <person name="Pendleton A.L."/>
            <person name="Shaikh M.A."/>
            <person name="Suttiyut T."/>
            <person name="Ogas R."/>
            <person name="Tomko P."/>
            <person name="Gavelis G."/>
            <person name="Widhalm J.R."/>
            <person name="Wisecaver J.H."/>
        </authorList>
    </citation>
    <scope>NUCLEOTIDE SEQUENCE</scope>
    <source>
        <strain evidence="2">ECLA1</strain>
    </source>
</reference>
<dbReference type="EMBL" id="JAWDGP010007796">
    <property type="protein sequence ID" value="KAK3704451.1"/>
    <property type="molecule type" value="Genomic_DNA"/>
</dbReference>
<gene>
    <name evidence="2" type="ORF">RRG08_008824</name>
</gene>
<feature type="region of interest" description="Disordered" evidence="1">
    <location>
        <begin position="1"/>
        <end position="23"/>
    </location>
</feature>
<proteinExistence type="predicted"/>
<comment type="caution">
    <text evidence="2">The sequence shown here is derived from an EMBL/GenBank/DDBJ whole genome shotgun (WGS) entry which is preliminary data.</text>
</comment>
<accession>A0AAE1CKT0</accession>
<dbReference type="AlphaFoldDB" id="A0AAE1CKT0"/>
<dbReference type="Proteomes" id="UP001283361">
    <property type="component" value="Unassembled WGS sequence"/>
</dbReference>